<protein>
    <recommendedName>
        <fullName evidence="1">N-acetyltransferase domain-containing protein</fullName>
    </recommendedName>
</protein>
<gene>
    <name evidence="2" type="ORF">C8F04DRAFT_939419</name>
</gene>
<sequence>TVDDQLELRALISRSMRLLSHGEYTPEQVEGPLRGPFGVDIQNLFRRRRGWQANWPRCRSKRRTLFGGDAHTVHDATELVPATDTARIRAFFVDPDHARRGIARALLEGCELEAQAYGFRKFELGGTLPGVRFYTAMGYSAGELFSQPLGDGLSIDFIRMTRQDITHAPASFCTTDGNKETKKI</sequence>
<dbReference type="PROSITE" id="PS51186">
    <property type="entry name" value="GNAT"/>
    <property type="match status" value="1"/>
</dbReference>
<reference evidence="2" key="1">
    <citation type="submission" date="2023-03" db="EMBL/GenBank/DDBJ databases">
        <title>Massive genome expansion in bonnet fungi (Mycena s.s.) driven by repeated elements and novel gene families across ecological guilds.</title>
        <authorList>
            <consortium name="Lawrence Berkeley National Laboratory"/>
            <person name="Harder C.B."/>
            <person name="Miyauchi S."/>
            <person name="Viragh M."/>
            <person name="Kuo A."/>
            <person name="Thoen E."/>
            <person name="Andreopoulos B."/>
            <person name="Lu D."/>
            <person name="Skrede I."/>
            <person name="Drula E."/>
            <person name="Henrissat B."/>
            <person name="Morin E."/>
            <person name="Kohler A."/>
            <person name="Barry K."/>
            <person name="LaButti K."/>
            <person name="Morin E."/>
            <person name="Salamov A."/>
            <person name="Lipzen A."/>
            <person name="Mereny Z."/>
            <person name="Hegedus B."/>
            <person name="Baldrian P."/>
            <person name="Stursova M."/>
            <person name="Weitz H."/>
            <person name="Taylor A."/>
            <person name="Grigoriev I.V."/>
            <person name="Nagy L.G."/>
            <person name="Martin F."/>
            <person name="Kauserud H."/>
        </authorList>
    </citation>
    <scope>NUCLEOTIDE SEQUENCE</scope>
    <source>
        <strain evidence="2">CBHHK200</strain>
    </source>
</reference>
<evidence type="ECO:0000259" key="1">
    <source>
        <dbReference type="PROSITE" id="PS51186"/>
    </source>
</evidence>
<name>A0AAD6XDH5_9AGAR</name>
<dbReference type="CDD" id="cd04301">
    <property type="entry name" value="NAT_SF"/>
    <property type="match status" value="1"/>
</dbReference>
<dbReference type="Proteomes" id="UP001218188">
    <property type="component" value="Unassembled WGS sequence"/>
</dbReference>
<dbReference type="Pfam" id="PF13508">
    <property type="entry name" value="Acetyltransf_7"/>
    <property type="match status" value="1"/>
</dbReference>
<dbReference type="Gene3D" id="3.40.630.30">
    <property type="match status" value="1"/>
</dbReference>
<proteinExistence type="predicted"/>
<dbReference type="GO" id="GO:0016747">
    <property type="term" value="F:acyltransferase activity, transferring groups other than amino-acyl groups"/>
    <property type="evidence" value="ECO:0007669"/>
    <property type="project" value="InterPro"/>
</dbReference>
<dbReference type="AlphaFoldDB" id="A0AAD6XDH5"/>
<feature type="non-terminal residue" evidence="2">
    <location>
        <position position="1"/>
    </location>
</feature>
<comment type="caution">
    <text evidence="2">The sequence shown here is derived from an EMBL/GenBank/DDBJ whole genome shotgun (WGS) entry which is preliminary data.</text>
</comment>
<dbReference type="InterPro" id="IPR000182">
    <property type="entry name" value="GNAT_dom"/>
</dbReference>
<evidence type="ECO:0000313" key="3">
    <source>
        <dbReference type="Proteomes" id="UP001218188"/>
    </source>
</evidence>
<evidence type="ECO:0000313" key="2">
    <source>
        <dbReference type="EMBL" id="KAJ7045982.1"/>
    </source>
</evidence>
<dbReference type="InterPro" id="IPR016181">
    <property type="entry name" value="Acyl_CoA_acyltransferase"/>
</dbReference>
<dbReference type="SUPFAM" id="SSF55729">
    <property type="entry name" value="Acyl-CoA N-acyltransferases (Nat)"/>
    <property type="match status" value="1"/>
</dbReference>
<keyword evidence="3" id="KW-1185">Reference proteome</keyword>
<accession>A0AAD6XDH5</accession>
<organism evidence="2 3">
    <name type="scientific">Mycena alexandri</name>
    <dbReference type="NCBI Taxonomy" id="1745969"/>
    <lineage>
        <taxon>Eukaryota</taxon>
        <taxon>Fungi</taxon>
        <taxon>Dikarya</taxon>
        <taxon>Basidiomycota</taxon>
        <taxon>Agaricomycotina</taxon>
        <taxon>Agaricomycetes</taxon>
        <taxon>Agaricomycetidae</taxon>
        <taxon>Agaricales</taxon>
        <taxon>Marasmiineae</taxon>
        <taxon>Mycenaceae</taxon>
        <taxon>Mycena</taxon>
    </lineage>
</organism>
<feature type="domain" description="N-acetyltransferase" evidence="1">
    <location>
        <begin position="1"/>
        <end position="165"/>
    </location>
</feature>
<dbReference type="EMBL" id="JARJCM010000004">
    <property type="protein sequence ID" value="KAJ7045982.1"/>
    <property type="molecule type" value="Genomic_DNA"/>
</dbReference>